<dbReference type="OrthoDB" id="9792276at2"/>
<feature type="binding site" evidence="8">
    <location>
        <position position="85"/>
    </location>
    <ligand>
        <name>S-adenosyl-L-methionine</name>
        <dbReference type="ChEBI" id="CHEBI:59789"/>
    </ligand>
</feature>
<comment type="similarity">
    <text evidence="8">Belongs to the radical SAM superfamily. 7-carboxy-7-deazaguanine synthase family.</text>
</comment>
<proteinExistence type="inferred from homology"/>
<evidence type="ECO:0000256" key="1">
    <source>
        <dbReference type="ARBA" id="ARBA00022485"/>
    </source>
</evidence>
<dbReference type="GO" id="GO:0016840">
    <property type="term" value="F:carbon-nitrogen lyase activity"/>
    <property type="evidence" value="ECO:0007669"/>
    <property type="project" value="UniProtKB-UniRule"/>
</dbReference>
<feature type="binding site" evidence="8">
    <location>
        <begin position="178"/>
        <end position="181"/>
    </location>
    <ligand>
        <name>S-adenosyl-L-methionine</name>
        <dbReference type="ChEBI" id="CHEBI:59789"/>
    </ligand>
</feature>
<comment type="subunit">
    <text evidence="8">Homodimer.</text>
</comment>
<dbReference type="InterPro" id="IPR058240">
    <property type="entry name" value="rSAM_sf"/>
</dbReference>
<keyword evidence="5 8" id="KW-0408">Iron</keyword>
<evidence type="ECO:0000256" key="8">
    <source>
        <dbReference type="HAMAP-Rule" id="MF_00917"/>
    </source>
</evidence>
<dbReference type="GO" id="GO:0008616">
    <property type="term" value="P:tRNA queuosine(34) biosynthetic process"/>
    <property type="evidence" value="ECO:0007669"/>
    <property type="project" value="UniProtKB-UniRule"/>
</dbReference>
<keyword evidence="2 8" id="KW-0949">S-adenosyl-L-methionine</keyword>
<dbReference type="InterPro" id="IPR013785">
    <property type="entry name" value="Aldolase_TIM"/>
</dbReference>
<feature type="binding site" evidence="8">
    <location>
        <position position="217"/>
    </location>
    <ligand>
        <name>substrate</name>
    </ligand>
</feature>
<keyword evidence="4 8" id="KW-0460">Magnesium</keyword>
<comment type="function">
    <text evidence="8">Catalyzes the complex heterocyclic radical-mediated conversion of 6-carboxy-5,6,7,8-tetrahydropterin (CPH4) to 7-carboxy-7-deazaguanine (CDG), a step common to the biosynthetic pathways of all 7-deazapurine-containing compounds.</text>
</comment>
<dbReference type="HAMAP" id="MF_00917">
    <property type="entry name" value="QueE"/>
    <property type="match status" value="1"/>
</dbReference>
<comment type="cofactor">
    <cofactor evidence="8">
        <name>Mg(2+)</name>
        <dbReference type="ChEBI" id="CHEBI:18420"/>
    </cofactor>
</comment>
<feature type="binding site" evidence="8">
    <location>
        <position position="55"/>
    </location>
    <ligand>
        <name>Mg(2+)</name>
        <dbReference type="ChEBI" id="CHEBI:18420"/>
    </ligand>
</feature>
<sequence length="217" mass="24582">MFGNNPIRGLEKGSGDELFVQDIFLTIQGEGPFVGHAAVFMRLGGCNLACKFCDTEFESFTQIPIDKILEKILSFQTKLVVITGGEPMRQPIEKFCQLLLDNNLKVQIETNGTIFRNLPEKVHIVCSPKAPNGKYYKLREDMLRRINALKFLISTKFEAYKDVPDVGQSGYNIPTYVQPMDEYDAELNKQNTQHAIKLAQKFGYILSVQTHKFIGIP</sequence>
<dbReference type="PANTHER" id="PTHR42836:SF1">
    <property type="entry name" value="7-CARBOXY-7-DEAZAGUANINE SYNTHASE"/>
    <property type="match status" value="1"/>
</dbReference>
<comment type="catalytic activity">
    <reaction evidence="8">
        <text>6-carboxy-5,6,7,8-tetrahydropterin + H(+) = 7-carboxy-7-carbaguanine + NH4(+)</text>
        <dbReference type="Rhea" id="RHEA:27974"/>
        <dbReference type="ChEBI" id="CHEBI:15378"/>
        <dbReference type="ChEBI" id="CHEBI:28938"/>
        <dbReference type="ChEBI" id="CHEBI:61032"/>
        <dbReference type="ChEBI" id="CHEBI:61036"/>
        <dbReference type="EC" id="4.3.99.3"/>
    </reaction>
</comment>
<evidence type="ECO:0000259" key="9">
    <source>
        <dbReference type="PROSITE" id="PS51918"/>
    </source>
</evidence>
<keyword evidence="11" id="KW-1185">Reference proteome</keyword>
<dbReference type="PANTHER" id="PTHR42836">
    <property type="entry name" value="7-CARBOXY-7-DEAZAGUANINE SYNTHASE"/>
    <property type="match status" value="1"/>
</dbReference>
<name>A0A2P1P9D0_9RICK</name>
<feature type="binding site" evidence="8">
    <location>
        <position position="83"/>
    </location>
    <ligand>
        <name>substrate</name>
    </ligand>
</feature>
<comment type="pathway">
    <text evidence="8">Purine metabolism; 7-cyano-7-deazaguanine biosynthesis.</text>
</comment>
<dbReference type="SUPFAM" id="SSF102114">
    <property type="entry name" value="Radical SAM enzymes"/>
    <property type="match status" value="1"/>
</dbReference>
<evidence type="ECO:0000313" key="11">
    <source>
        <dbReference type="Proteomes" id="UP000241762"/>
    </source>
</evidence>
<keyword evidence="3 8" id="KW-0479">Metal-binding</keyword>
<keyword evidence="1 8" id="KW-0004">4Fe-4S</keyword>
<feature type="binding site" evidence="8">
    <location>
        <begin position="52"/>
        <end position="54"/>
    </location>
    <ligand>
        <name>S-adenosyl-L-methionine</name>
        <dbReference type="ChEBI" id="CHEBI:59789"/>
    </ligand>
</feature>
<dbReference type="GO" id="GO:0051539">
    <property type="term" value="F:4 iron, 4 sulfur cluster binding"/>
    <property type="evidence" value="ECO:0007669"/>
    <property type="project" value="UniProtKB-UniRule"/>
</dbReference>
<dbReference type="EC" id="4.3.99.3" evidence="8"/>
<organism evidence="10 11">
    <name type="scientific">Candidatus Phycorickettsia trachydisci</name>
    <dbReference type="NCBI Taxonomy" id="2115978"/>
    <lineage>
        <taxon>Bacteria</taxon>
        <taxon>Pseudomonadati</taxon>
        <taxon>Pseudomonadota</taxon>
        <taxon>Alphaproteobacteria</taxon>
        <taxon>Rickettsiales</taxon>
        <taxon>Rickettsiaceae</taxon>
        <taxon>Candidatus Phycorickettsia</taxon>
    </lineage>
</organism>
<dbReference type="CDD" id="cd01335">
    <property type="entry name" value="Radical_SAM"/>
    <property type="match status" value="1"/>
</dbReference>
<dbReference type="GO" id="GO:0000287">
    <property type="term" value="F:magnesium ion binding"/>
    <property type="evidence" value="ECO:0007669"/>
    <property type="project" value="UniProtKB-UniRule"/>
</dbReference>
<keyword evidence="6 8" id="KW-0411">Iron-sulfur</keyword>
<evidence type="ECO:0000256" key="3">
    <source>
        <dbReference type="ARBA" id="ARBA00022723"/>
    </source>
</evidence>
<dbReference type="EMBL" id="CP027845">
    <property type="protein sequence ID" value="AVP87878.1"/>
    <property type="molecule type" value="Genomic_DNA"/>
</dbReference>
<reference evidence="10 11" key="1">
    <citation type="submission" date="2018-03" db="EMBL/GenBank/DDBJ databases">
        <title>A gene transfer event suggests a long-term partnership between eustigmatophyte algae and a novel lineage of endosymbiotic bacteria.</title>
        <authorList>
            <person name="Yurchenko T."/>
            <person name="Sevcikova T."/>
            <person name="Pribyl P."/>
            <person name="El Karkouri K."/>
            <person name="Klimes V."/>
            <person name="Amaral R."/>
            <person name="Zbrankova V."/>
            <person name="Kim E."/>
            <person name="Raoult D."/>
            <person name="Santos L.M.A."/>
            <person name="Elias M."/>
        </authorList>
    </citation>
    <scope>NUCLEOTIDE SEQUENCE [LARGE SCALE GENOMIC DNA]</scope>
    <source>
        <strain evidence="10">CCALA 838</strain>
    </source>
</reference>
<evidence type="ECO:0000256" key="5">
    <source>
        <dbReference type="ARBA" id="ARBA00023004"/>
    </source>
</evidence>
<dbReference type="Gene3D" id="3.20.20.70">
    <property type="entry name" value="Aldolase class I"/>
    <property type="match status" value="1"/>
</dbReference>
<gene>
    <name evidence="8" type="primary">queE</name>
    <name evidence="10" type="ORF">phytr_9500</name>
</gene>
<dbReference type="InterPro" id="IPR024924">
    <property type="entry name" value="7-CO-7-deazaguanine_synth-like"/>
</dbReference>
<feature type="binding site" evidence="8">
    <location>
        <position position="42"/>
    </location>
    <ligand>
        <name>substrate</name>
    </ligand>
</feature>
<keyword evidence="8" id="KW-0671">Queuosine biosynthesis</keyword>
<dbReference type="SFLD" id="SFLDS00029">
    <property type="entry name" value="Radical_SAM"/>
    <property type="match status" value="1"/>
</dbReference>
<feature type="binding site" evidence="8">
    <location>
        <begin position="27"/>
        <end position="29"/>
    </location>
    <ligand>
        <name>substrate</name>
    </ligand>
</feature>
<comment type="cofactor">
    <cofactor evidence="8">
        <name>S-adenosyl-L-methionine</name>
        <dbReference type="ChEBI" id="CHEBI:59789"/>
    </cofactor>
    <text evidence="8">Binds 1 S-adenosyl-L-methionine per subunit.</text>
</comment>
<evidence type="ECO:0000256" key="6">
    <source>
        <dbReference type="ARBA" id="ARBA00023014"/>
    </source>
</evidence>
<feature type="binding site" evidence="8">
    <location>
        <position position="46"/>
    </location>
    <ligand>
        <name>[4Fe-4S] cluster</name>
        <dbReference type="ChEBI" id="CHEBI:49883"/>
        <note>4Fe-4S-S-AdoMet</note>
    </ligand>
</feature>
<dbReference type="Pfam" id="PF04055">
    <property type="entry name" value="Radical_SAM"/>
    <property type="match status" value="1"/>
</dbReference>
<dbReference type="GO" id="GO:1904047">
    <property type="term" value="F:S-adenosyl-L-methionine binding"/>
    <property type="evidence" value="ECO:0007669"/>
    <property type="project" value="UniProtKB-UniRule"/>
</dbReference>
<dbReference type="AlphaFoldDB" id="A0A2P1P9D0"/>
<feature type="binding site" evidence="8">
    <location>
        <position position="50"/>
    </location>
    <ligand>
        <name>[4Fe-4S] cluster</name>
        <dbReference type="ChEBI" id="CHEBI:49883"/>
        <note>4Fe-4S-S-AdoMet</note>
    </ligand>
</feature>
<feature type="binding site" evidence="8">
    <location>
        <begin position="127"/>
        <end position="129"/>
    </location>
    <ligand>
        <name>S-adenosyl-L-methionine</name>
        <dbReference type="ChEBI" id="CHEBI:59789"/>
    </ligand>
</feature>
<dbReference type="RefSeq" id="WP_106874719.1">
    <property type="nucleotide sequence ID" value="NZ_CP027845.1"/>
</dbReference>
<dbReference type="PROSITE" id="PS51918">
    <property type="entry name" value="RADICAL_SAM"/>
    <property type="match status" value="1"/>
</dbReference>
<feature type="domain" description="Radical SAM core" evidence="9">
    <location>
        <begin position="33"/>
        <end position="217"/>
    </location>
</feature>
<keyword evidence="7 8" id="KW-0456">Lyase</keyword>
<evidence type="ECO:0000313" key="10">
    <source>
        <dbReference type="EMBL" id="AVP87878.1"/>
    </source>
</evidence>
<dbReference type="UniPathway" id="UPA00391"/>
<evidence type="ECO:0000256" key="2">
    <source>
        <dbReference type="ARBA" id="ARBA00022691"/>
    </source>
</evidence>
<protein>
    <recommendedName>
        <fullName evidence="8">7-carboxy-7-deazaguanine synthase</fullName>
        <shortName evidence="8">CDG synthase</shortName>
        <ecNumber evidence="8">4.3.99.3</ecNumber>
    </recommendedName>
    <alternativeName>
        <fullName evidence="8">Queuosine biosynthesis protein QueE</fullName>
    </alternativeName>
</protein>
<feature type="binding site" evidence="8">
    <location>
        <position position="53"/>
    </location>
    <ligand>
        <name>[4Fe-4S] cluster</name>
        <dbReference type="ChEBI" id="CHEBI:49883"/>
        <note>4Fe-4S-S-AdoMet</note>
    </ligand>
</feature>
<dbReference type="InterPro" id="IPR007197">
    <property type="entry name" value="rSAM"/>
</dbReference>
<dbReference type="PIRSF" id="PIRSF000370">
    <property type="entry name" value="QueE"/>
    <property type="match status" value="1"/>
</dbReference>
<dbReference type="KEGG" id="ptc:phytr_9500"/>
<comment type="cofactor">
    <cofactor evidence="8">
        <name>[4Fe-4S] cluster</name>
        <dbReference type="ChEBI" id="CHEBI:49883"/>
    </cofactor>
    <text evidence="8">Binds 1 [4Fe-4S] cluster. The cluster is coordinated with 3 cysteines and an exchangeable S-adenosyl-L-methionine.</text>
</comment>
<evidence type="ECO:0000256" key="4">
    <source>
        <dbReference type="ARBA" id="ARBA00022842"/>
    </source>
</evidence>
<evidence type="ECO:0000256" key="7">
    <source>
        <dbReference type="ARBA" id="ARBA00023239"/>
    </source>
</evidence>
<dbReference type="Proteomes" id="UP000241762">
    <property type="component" value="Chromosome"/>
</dbReference>
<accession>A0A2P1P9D0</accession>